<evidence type="ECO:0000313" key="4">
    <source>
        <dbReference type="Proteomes" id="UP001500843"/>
    </source>
</evidence>
<dbReference type="Gene3D" id="3.90.25.10">
    <property type="entry name" value="UDP-galactose 4-epimerase, domain 1"/>
    <property type="match status" value="1"/>
</dbReference>
<protein>
    <submittedName>
        <fullName evidence="3">NAD(P)H-binding protein</fullName>
    </submittedName>
</protein>
<feature type="domain" description="NAD(P)-binding" evidence="2">
    <location>
        <begin position="57"/>
        <end position="215"/>
    </location>
</feature>
<reference evidence="4" key="1">
    <citation type="journal article" date="2019" name="Int. J. Syst. Evol. Microbiol.">
        <title>The Global Catalogue of Microorganisms (GCM) 10K type strain sequencing project: providing services to taxonomists for standard genome sequencing and annotation.</title>
        <authorList>
            <consortium name="The Broad Institute Genomics Platform"/>
            <consortium name="The Broad Institute Genome Sequencing Center for Infectious Disease"/>
            <person name="Wu L."/>
            <person name="Ma J."/>
        </authorList>
    </citation>
    <scope>NUCLEOTIDE SEQUENCE [LARGE SCALE GENOMIC DNA]</scope>
    <source>
        <strain evidence="4">JCM 17975</strain>
    </source>
</reference>
<dbReference type="InterPro" id="IPR036291">
    <property type="entry name" value="NAD(P)-bd_dom_sf"/>
</dbReference>
<evidence type="ECO:0000256" key="1">
    <source>
        <dbReference type="SAM" id="MobiDB-lite"/>
    </source>
</evidence>
<dbReference type="Gene3D" id="3.40.50.720">
    <property type="entry name" value="NAD(P)-binding Rossmann-like Domain"/>
    <property type="match status" value="1"/>
</dbReference>
<dbReference type="InterPro" id="IPR016040">
    <property type="entry name" value="NAD(P)-bd_dom"/>
</dbReference>
<feature type="compositionally biased region" description="Basic and acidic residues" evidence="1">
    <location>
        <begin position="8"/>
        <end position="20"/>
    </location>
</feature>
<dbReference type="InterPro" id="IPR051604">
    <property type="entry name" value="Ergot_Alk_Oxidoreductase"/>
</dbReference>
<proteinExistence type="predicted"/>
<dbReference type="Pfam" id="PF13460">
    <property type="entry name" value="NAD_binding_10"/>
    <property type="match status" value="1"/>
</dbReference>
<dbReference type="Proteomes" id="UP001500843">
    <property type="component" value="Unassembled WGS sequence"/>
</dbReference>
<sequence>MRPAWHADLPDVRDPGRTAQDRGLAGLFRPPREAQGGRMDTNTTTDTTDTTTFAVIGATGKTGRRVTALLEAGGHTVRRLARGTTIRFDWERPDSWAGALDGVDRLYVTYVPDLAAPGADVVITRLTEVAREAGVRRVVLLSGRGEEGARRCEEIVLGSGIPATVVSAGWFTQNFTEGMLDSALRTGVLALPAGDVREPFISVDDVAAVAVEALTCDGHAGRRYEVTGPESLTLAEVAALLTEITGRDVRYLPMGFDEFHAAVAAEAGAETATLLTELCREVLDGRNETPTDGVRQVLGRAPSDVRTVLTEALAPARPVLVAPSTP</sequence>
<accession>A0ABP8X7C0</accession>
<evidence type="ECO:0000313" key="3">
    <source>
        <dbReference type="EMBL" id="GAA4700072.1"/>
    </source>
</evidence>
<dbReference type="EMBL" id="BAABHM010000011">
    <property type="protein sequence ID" value="GAA4700072.1"/>
    <property type="molecule type" value="Genomic_DNA"/>
</dbReference>
<comment type="caution">
    <text evidence="3">The sequence shown here is derived from an EMBL/GenBank/DDBJ whole genome shotgun (WGS) entry which is preliminary data.</text>
</comment>
<keyword evidence="4" id="KW-1185">Reference proteome</keyword>
<evidence type="ECO:0000259" key="2">
    <source>
        <dbReference type="Pfam" id="PF13460"/>
    </source>
</evidence>
<name>A0ABP8X7C0_9MICO</name>
<dbReference type="SUPFAM" id="SSF51735">
    <property type="entry name" value="NAD(P)-binding Rossmann-fold domains"/>
    <property type="match status" value="1"/>
</dbReference>
<organism evidence="3 4">
    <name type="scientific">Promicromonospora umidemergens</name>
    <dbReference type="NCBI Taxonomy" id="629679"/>
    <lineage>
        <taxon>Bacteria</taxon>
        <taxon>Bacillati</taxon>
        <taxon>Actinomycetota</taxon>
        <taxon>Actinomycetes</taxon>
        <taxon>Micrococcales</taxon>
        <taxon>Promicromonosporaceae</taxon>
        <taxon>Promicromonospora</taxon>
    </lineage>
</organism>
<dbReference type="PANTHER" id="PTHR43162">
    <property type="match status" value="1"/>
</dbReference>
<dbReference type="PANTHER" id="PTHR43162:SF1">
    <property type="entry name" value="PRESTALK A DIFFERENTIATION PROTEIN A"/>
    <property type="match status" value="1"/>
</dbReference>
<gene>
    <name evidence="3" type="ORF">GCM10023198_20930</name>
</gene>
<feature type="region of interest" description="Disordered" evidence="1">
    <location>
        <begin position="1"/>
        <end position="47"/>
    </location>
</feature>